<evidence type="ECO:0000256" key="1">
    <source>
        <dbReference type="SAM" id="MobiDB-lite"/>
    </source>
</evidence>
<organism evidence="2 3">
    <name type="scientific">Rhodococcus tukisamuensis</name>
    <dbReference type="NCBI Taxonomy" id="168276"/>
    <lineage>
        <taxon>Bacteria</taxon>
        <taxon>Bacillati</taxon>
        <taxon>Actinomycetota</taxon>
        <taxon>Actinomycetes</taxon>
        <taxon>Mycobacteriales</taxon>
        <taxon>Nocardiaceae</taxon>
        <taxon>Rhodococcus</taxon>
    </lineage>
</organism>
<feature type="compositionally biased region" description="Polar residues" evidence="1">
    <location>
        <begin position="421"/>
        <end position="434"/>
    </location>
</feature>
<dbReference type="Proteomes" id="UP000199417">
    <property type="component" value="Unassembled WGS sequence"/>
</dbReference>
<keyword evidence="3" id="KW-1185">Reference proteome</keyword>
<dbReference type="AlphaFoldDB" id="A0A1G6RFC8"/>
<feature type="region of interest" description="Disordered" evidence="1">
    <location>
        <begin position="403"/>
        <end position="434"/>
    </location>
</feature>
<dbReference type="RefSeq" id="WP_072847018.1">
    <property type="nucleotide sequence ID" value="NZ_FNAB01000002.1"/>
</dbReference>
<protein>
    <submittedName>
        <fullName evidence="2">Uncharacterized protein</fullName>
    </submittedName>
</protein>
<reference evidence="2 3" key="1">
    <citation type="submission" date="2016-10" db="EMBL/GenBank/DDBJ databases">
        <authorList>
            <person name="de Groot N.N."/>
        </authorList>
    </citation>
    <scope>NUCLEOTIDE SEQUENCE [LARGE SCALE GENOMIC DNA]</scope>
    <source>
        <strain evidence="2 3">JCM 11308</strain>
    </source>
</reference>
<name>A0A1G6RFC8_9NOCA</name>
<accession>A0A1G6RFC8</accession>
<dbReference type="STRING" id="168276.SAMN05444580_102434"/>
<evidence type="ECO:0000313" key="2">
    <source>
        <dbReference type="EMBL" id="SDD02727.1"/>
    </source>
</evidence>
<proteinExistence type="predicted"/>
<sequence length="434" mass="47748">MFRTLAQLLNPLPQPAGLTHADTVFAFHPEQSSRWLDEIWRSGGIASWANVLLPQAVPLGDPSAITRTQLPPGPLMTASGVNVAAPGGPLPLPLPPGYNLPPLGTVGPPLLWQHLMYAYLVESTGVFEILAEVARRYAVGETLPTPRLDTVVWLRATEELFFRDPPLFRVGGLTSQLRPDARVNRRNAYWRMFGLDLPHAAGARIEGQPWKRDAGTTSNTRFLELWNELLRQVWLGIENVTNSSGPKPTDDSYIAYLAQTIGEMLRLRRRGGMLSREEFSYVCMLSWFHLTVEFDNSVVLDLHATAGAGGNAADRLAAIGERVGIAPSRQARELFELADLVSPLLWALELRIFDPPLAAPLLYNVNVSLAARLMNRIIDLWQSATGERVKDLAVTMRRGAAPARSAQPVTLPREFVPTAPRPSSTNGKPVGTRS</sequence>
<evidence type="ECO:0000313" key="3">
    <source>
        <dbReference type="Proteomes" id="UP000199417"/>
    </source>
</evidence>
<gene>
    <name evidence="2" type="ORF">SAMN05444580_102434</name>
</gene>
<dbReference type="EMBL" id="FNAB01000002">
    <property type="protein sequence ID" value="SDD02727.1"/>
    <property type="molecule type" value="Genomic_DNA"/>
</dbReference>